<dbReference type="EMBL" id="CM000881">
    <property type="protein sequence ID" value="PNT71453.1"/>
    <property type="molecule type" value="Genomic_DNA"/>
</dbReference>
<protein>
    <submittedName>
        <fullName evidence="2 3">Uncharacterized protein</fullName>
    </submittedName>
</protein>
<dbReference type="AlphaFoldDB" id="A0A2K2DAZ3"/>
<dbReference type="EnsemblPlants" id="PNT71453">
    <property type="protein sequence ID" value="PNT71453"/>
    <property type="gene ID" value="BRADI_2g27778v3"/>
</dbReference>
<organism evidence="2">
    <name type="scientific">Brachypodium distachyon</name>
    <name type="common">Purple false brome</name>
    <name type="synonym">Trachynia distachya</name>
    <dbReference type="NCBI Taxonomy" id="15368"/>
    <lineage>
        <taxon>Eukaryota</taxon>
        <taxon>Viridiplantae</taxon>
        <taxon>Streptophyta</taxon>
        <taxon>Embryophyta</taxon>
        <taxon>Tracheophyta</taxon>
        <taxon>Spermatophyta</taxon>
        <taxon>Magnoliopsida</taxon>
        <taxon>Liliopsida</taxon>
        <taxon>Poales</taxon>
        <taxon>Poaceae</taxon>
        <taxon>BOP clade</taxon>
        <taxon>Pooideae</taxon>
        <taxon>Stipodae</taxon>
        <taxon>Brachypodieae</taxon>
        <taxon>Brachypodium</taxon>
    </lineage>
</organism>
<keyword evidence="4" id="KW-1185">Reference proteome</keyword>
<reference evidence="3" key="3">
    <citation type="submission" date="2018-08" db="UniProtKB">
        <authorList>
            <consortium name="EnsemblPlants"/>
        </authorList>
    </citation>
    <scope>IDENTIFICATION</scope>
    <source>
        <strain evidence="3">cv. Bd21</strain>
    </source>
</reference>
<feature type="region of interest" description="Disordered" evidence="1">
    <location>
        <begin position="1"/>
        <end position="68"/>
    </location>
</feature>
<feature type="compositionally biased region" description="Polar residues" evidence="1">
    <location>
        <begin position="1"/>
        <end position="13"/>
    </location>
</feature>
<reference evidence="2" key="2">
    <citation type="submission" date="2017-06" db="EMBL/GenBank/DDBJ databases">
        <title>WGS assembly of Brachypodium distachyon.</title>
        <authorList>
            <consortium name="The International Brachypodium Initiative"/>
            <person name="Lucas S."/>
            <person name="Harmon-Smith M."/>
            <person name="Lail K."/>
            <person name="Tice H."/>
            <person name="Grimwood J."/>
            <person name="Bruce D."/>
            <person name="Barry K."/>
            <person name="Shu S."/>
            <person name="Lindquist E."/>
            <person name="Wang M."/>
            <person name="Pitluck S."/>
            <person name="Vogel J.P."/>
            <person name="Garvin D.F."/>
            <person name="Mockler T.C."/>
            <person name="Schmutz J."/>
            <person name="Rokhsar D."/>
            <person name="Bevan M.W."/>
        </authorList>
    </citation>
    <scope>NUCLEOTIDE SEQUENCE</scope>
    <source>
        <strain evidence="2">Bd21</strain>
    </source>
</reference>
<evidence type="ECO:0000313" key="4">
    <source>
        <dbReference type="Proteomes" id="UP000008810"/>
    </source>
</evidence>
<dbReference type="Proteomes" id="UP000008810">
    <property type="component" value="Chromosome 2"/>
</dbReference>
<sequence>MGNRGGSQRNQWTRPHRYIPAPVISPRPKDSLNVKPANSRTECIDTNGKYQHPSSQVCDGRNLLERPS</sequence>
<evidence type="ECO:0000256" key="1">
    <source>
        <dbReference type="SAM" id="MobiDB-lite"/>
    </source>
</evidence>
<evidence type="ECO:0000313" key="3">
    <source>
        <dbReference type="EnsemblPlants" id="PNT71453"/>
    </source>
</evidence>
<proteinExistence type="predicted"/>
<reference evidence="2 3" key="1">
    <citation type="journal article" date="2010" name="Nature">
        <title>Genome sequencing and analysis of the model grass Brachypodium distachyon.</title>
        <authorList>
            <consortium name="International Brachypodium Initiative"/>
        </authorList>
    </citation>
    <scope>NUCLEOTIDE SEQUENCE [LARGE SCALE GENOMIC DNA]</scope>
    <source>
        <strain evidence="2 3">Bd21</strain>
    </source>
</reference>
<dbReference type="InParanoid" id="A0A2K2DAZ3"/>
<feature type="compositionally biased region" description="Polar residues" evidence="1">
    <location>
        <begin position="48"/>
        <end position="57"/>
    </location>
</feature>
<gene>
    <name evidence="2" type="ORF">BRADI_2g27778v3</name>
</gene>
<dbReference type="Gramene" id="PNT71453">
    <property type="protein sequence ID" value="PNT71453"/>
    <property type="gene ID" value="BRADI_2g27778v3"/>
</dbReference>
<evidence type="ECO:0000313" key="2">
    <source>
        <dbReference type="EMBL" id="PNT71453.1"/>
    </source>
</evidence>
<accession>A0A2K2DAZ3</accession>
<name>A0A2K2DAZ3_BRADI</name>